<dbReference type="Gene3D" id="3.30.420.10">
    <property type="entry name" value="Ribonuclease H-like superfamily/Ribonuclease H"/>
    <property type="match status" value="1"/>
</dbReference>
<gene>
    <name evidence="3" type="ORF">PGLA1383_LOCUS55506</name>
</gene>
<dbReference type="InterPro" id="IPR050951">
    <property type="entry name" value="Retrovirus_Pol_polyprotein"/>
</dbReference>
<dbReference type="GO" id="GO:0015074">
    <property type="term" value="P:DNA integration"/>
    <property type="evidence" value="ECO:0007669"/>
    <property type="project" value="InterPro"/>
</dbReference>
<feature type="domain" description="Integrase catalytic" evidence="2">
    <location>
        <begin position="407"/>
        <end position="569"/>
    </location>
</feature>
<feature type="compositionally biased region" description="Low complexity" evidence="1">
    <location>
        <begin position="102"/>
        <end position="120"/>
    </location>
</feature>
<evidence type="ECO:0000313" key="4">
    <source>
        <dbReference type="Proteomes" id="UP000654075"/>
    </source>
</evidence>
<dbReference type="GO" id="GO:0003676">
    <property type="term" value="F:nucleic acid binding"/>
    <property type="evidence" value="ECO:0007669"/>
    <property type="project" value="InterPro"/>
</dbReference>
<dbReference type="OrthoDB" id="6273764at2759"/>
<evidence type="ECO:0000259" key="2">
    <source>
        <dbReference type="PROSITE" id="PS50994"/>
    </source>
</evidence>
<dbReference type="SUPFAM" id="SSF53098">
    <property type="entry name" value="Ribonuclease H-like"/>
    <property type="match status" value="1"/>
</dbReference>
<comment type="caution">
    <text evidence="3">The sequence shown here is derived from an EMBL/GenBank/DDBJ whole genome shotgun (WGS) entry which is preliminary data.</text>
</comment>
<accession>A0A813HPV1</accession>
<dbReference type="EMBL" id="CAJNNV010032686">
    <property type="protein sequence ID" value="CAE8640728.1"/>
    <property type="molecule type" value="Genomic_DNA"/>
</dbReference>
<name>A0A813HPV1_POLGL</name>
<dbReference type="Pfam" id="PF17921">
    <property type="entry name" value="Integrase_H2C2"/>
    <property type="match status" value="1"/>
</dbReference>
<dbReference type="AlphaFoldDB" id="A0A813HPV1"/>
<dbReference type="InterPro" id="IPR041588">
    <property type="entry name" value="Integrase_H2C2"/>
</dbReference>
<dbReference type="PANTHER" id="PTHR37984:SF5">
    <property type="entry name" value="PROTEIN NYNRIN-LIKE"/>
    <property type="match status" value="1"/>
</dbReference>
<organism evidence="3 4">
    <name type="scientific">Polarella glacialis</name>
    <name type="common">Dinoflagellate</name>
    <dbReference type="NCBI Taxonomy" id="89957"/>
    <lineage>
        <taxon>Eukaryota</taxon>
        <taxon>Sar</taxon>
        <taxon>Alveolata</taxon>
        <taxon>Dinophyceae</taxon>
        <taxon>Suessiales</taxon>
        <taxon>Suessiaceae</taxon>
        <taxon>Polarella</taxon>
    </lineage>
</organism>
<reference evidence="3" key="1">
    <citation type="submission" date="2021-02" db="EMBL/GenBank/DDBJ databases">
        <authorList>
            <person name="Dougan E. K."/>
            <person name="Rhodes N."/>
            <person name="Thang M."/>
            <person name="Chan C."/>
        </authorList>
    </citation>
    <scope>NUCLEOTIDE SEQUENCE</scope>
</reference>
<evidence type="ECO:0000256" key="1">
    <source>
        <dbReference type="SAM" id="MobiDB-lite"/>
    </source>
</evidence>
<evidence type="ECO:0000313" key="3">
    <source>
        <dbReference type="EMBL" id="CAE8640728.1"/>
    </source>
</evidence>
<keyword evidence="4" id="KW-1185">Reference proteome</keyword>
<dbReference type="InterPro" id="IPR036397">
    <property type="entry name" value="RNaseH_sf"/>
</dbReference>
<feature type="region of interest" description="Disordered" evidence="1">
    <location>
        <begin position="99"/>
        <end position="120"/>
    </location>
</feature>
<proteinExistence type="predicted"/>
<dbReference type="PROSITE" id="PS50994">
    <property type="entry name" value="INTEGRASE"/>
    <property type="match status" value="1"/>
</dbReference>
<sequence>MLVGLHLKCVDVEPHRHQPIIGQDQAGEIRSKASSPYCRGLAAAYARMVKASYDAKVTVQPITLRSVPTLEQLLVDITWSPEVIEQVVVQAAIKSKGPVIAPKPSQASSDSSSSAAPLPAPAQALAPVELDEAPATEDYWAVVGNMLVRYHVQPRQCMFSPADHPEVETFADRRWTTVVLEKNKKSTVVKDVWTDPATVTRALSAPWTGRTIFRRKPGLTPIEDPVDLAIPAVGEPVGPDNLAVNLTVLRGELASAQRLDPNLSQIISFLSKRPAKEYLAAPQADASKVRSKAADYRLASDGVLLIKTEDELRELIVIPDVVYAGPSKHADAPKRMTWKHLLLASVHNTATGAHKGSQEMYEELSDIVAWFPANGMRSDCQKRVDRCRHCVGVHRRPIGQPPPKPVLEFRPFYRIQIDLIEIRPKGEDGETHILTAVCVASRYPFFRNIVGRESTTVAETLLDIILDMGLVPATIQSDLEFMNIVLEELVSMMGGSQLFSTALRPQSQGIDERSHKDIRAGFAILIESLSRAAPRRWPKYTRWMESKLRQKHLVHGKDATPFSVIHGFSGSSSLRSALSCLSEIPDELVHNDWLQAIVQE</sequence>
<dbReference type="PANTHER" id="PTHR37984">
    <property type="entry name" value="PROTEIN CBG26694"/>
    <property type="match status" value="1"/>
</dbReference>
<dbReference type="Gene3D" id="1.10.340.70">
    <property type="match status" value="1"/>
</dbReference>
<dbReference type="Proteomes" id="UP000654075">
    <property type="component" value="Unassembled WGS sequence"/>
</dbReference>
<dbReference type="InterPro" id="IPR001584">
    <property type="entry name" value="Integrase_cat-core"/>
</dbReference>
<protein>
    <recommendedName>
        <fullName evidence="2">Integrase catalytic domain-containing protein</fullName>
    </recommendedName>
</protein>
<dbReference type="InterPro" id="IPR012337">
    <property type="entry name" value="RNaseH-like_sf"/>
</dbReference>